<comment type="similarity">
    <text evidence="1">Belongs to the asaB hydroxylase/desaturase family.</text>
</comment>
<dbReference type="PANTHER" id="PTHR34598">
    <property type="entry name" value="BLL6449 PROTEIN"/>
    <property type="match status" value="1"/>
</dbReference>
<dbReference type="Proteomes" id="UP000573603">
    <property type="component" value="Unassembled WGS sequence"/>
</dbReference>
<sequence>MSCASEVPRGDVTVPLNFYEAPANGSEPYFVVSREDGIAPIFNFSDNSVDVIISDIRGSENTFSLDRDAFQIVTDASPLSVGIDFTDDESIRVNYYPEVQQLISEKLPGDLQIFIYDHTVRHQVERGAQHRPLTRVHIDHTTNNAIRRVRKFFPTEADRLLQGRYRIVNVWWPLNKKPLESYPLAFASASTFDNADVVPIQHRYNDGSLVREAGLIKHSSSQAWYYLSGMTDRERILLKCFDSDSLEEGSGIACKTPHTAFRDPRTQASAEGRFSIEVRGIVFGG</sequence>
<dbReference type="AlphaFoldDB" id="A0A8H4YFE6"/>
<organism evidence="2 3">
    <name type="scientific">Fusarium anthophilum</name>
    <dbReference type="NCBI Taxonomy" id="48485"/>
    <lineage>
        <taxon>Eukaryota</taxon>
        <taxon>Fungi</taxon>
        <taxon>Dikarya</taxon>
        <taxon>Ascomycota</taxon>
        <taxon>Pezizomycotina</taxon>
        <taxon>Sordariomycetes</taxon>
        <taxon>Hypocreomycetidae</taxon>
        <taxon>Hypocreales</taxon>
        <taxon>Nectriaceae</taxon>
        <taxon>Fusarium</taxon>
        <taxon>Fusarium fujikuroi species complex</taxon>
    </lineage>
</organism>
<evidence type="ECO:0000313" key="2">
    <source>
        <dbReference type="EMBL" id="KAF5227035.1"/>
    </source>
</evidence>
<dbReference type="EMBL" id="JABEVY010000959">
    <property type="protein sequence ID" value="KAF5227035.1"/>
    <property type="molecule type" value="Genomic_DNA"/>
</dbReference>
<protein>
    <recommendedName>
        <fullName evidence="4">Methyltransferase</fullName>
    </recommendedName>
</protein>
<evidence type="ECO:0000256" key="1">
    <source>
        <dbReference type="ARBA" id="ARBA00023604"/>
    </source>
</evidence>
<dbReference type="PANTHER" id="PTHR34598:SF1">
    <property type="entry name" value="PUTATIVE (AFU_ORTHOLOGUE AFUA_3G13140)-RELATED"/>
    <property type="match status" value="1"/>
</dbReference>
<dbReference type="InterPro" id="IPR044053">
    <property type="entry name" value="AsaB-like"/>
</dbReference>
<gene>
    <name evidence="2" type="ORF">FANTH_14894</name>
</gene>
<name>A0A8H4YFE6_9HYPO</name>
<keyword evidence="3" id="KW-1185">Reference proteome</keyword>
<dbReference type="NCBIfam" id="NF041278">
    <property type="entry name" value="CmcJ_NvfI_EfuI"/>
    <property type="match status" value="1"/>
</dbReference>
<evidence type="ECO:0000313" key="3">
    <source>
        <dbReference type="Proteomes" id="UP000573603"/>
    </source>
</evidence>
<dbReference type="GO" id="GO:0016491">
    <property type="term" value="F:oxidoreductase activity"/>
    <property type="evidence" value="ECO:0007669"/>
    <property type="project" value="InterPro"/>
</dbReference>
<evidence type="ECO:0008006" key="4">
    <source>
        <dbReference type="Google" id="ProtNLM"/>
    </source>
</evidence>
<proteinExistence type="inferred from homology"/>
<reference evidence="2 3" key="1">
    <citation type="journal article" date="2020" name="BMC Genomics">
        <title>Correction to: Identification and distribution of gene clusters required for synthesis of sphingolipid metabolism inhibitors in diverse species of the filamentous fungus Fusarium.</title>
        <authorList>
            <person name="Kim H.S."/>
            <person name="Lohmar J.M."/>
            <person name="Busman M."/>
            <person name="Brown D.W."/>
            <person name="Naumann T.A."/>
            <person name="Divon H.H."/>
            <person name="Lysoe E."/>
            <person name="Uhlig S."/>
            <person name="Proctor R.H."/>
        </authorList>
    </citation>
    <scope>NUCLEOTIDE SEQUENCE [LARGE SCALE GENOMIC DNA]</scope>
    <source>
        <strain evidence="2 3">NRRL 25214</strain>
    </source>
</reference>
<comment type="caution">
    <text evidence="2">The sequence shown here is derived from an EMBL/GenBank/DDBJ whole genome shotgun (WGS) entry which is preliminary data.</text>
</comment>
<accession>A0A8H4YFE6</accession>